<organism evidence="1 2">
    <name type="scientific">Dentiscutata erythropus</name>
    <dbReference type="NCBI Taxonomy" id="1348616"/>
    <lineage>
        <taxon>Eukaryota</taxon>
        <taxon>Fungi</taxon>
        <taxon>Fungi incertae sedis</taxon>
        <taxon>Mucoromycota</taxon>
        <taxon>Glomeromycotina</taxon>
        <taxon>Glomeromycetes</taxon>
        <taxon>Diversisporales</taxon>
        <taxon>Gigasporaceae</taxon>
        <taxon>Dentiscutata</taxon>
    </lineage>
</organism>
<feature type="non-terminal residue" evidence="1">
    <location>
        <position position="1"/>
    </location>
</feature>
<reference evidence="1" key="1">
    <citation type="submission" date="2021-06" db="EMBL/GenBank/DDBJ databases">
        <authorList>
            <person name="Kallberg Y."/>
            <person name="Tangrot J."/>
            <person name="Rosling A."/>
        </authorList>
    </citation>
    <scope>NUCLEOTIDE SEQUENCE</scope>
    <source>
        <strain evidence="1">MA453B</strain>
    </source>
</reference>
<evidence type="ECO:0000313" key="1">
    <source>
        <dbReference type="EMBL" id="CAG8565428.1"/>
    </source>
</evidence>
<dbReference type="EMBL" id="CAJVPY010002578">
    <property type="protein sequence ID" value="CAG8565428.1"/>
    <property type="molecule type" value="Genomic_DNA"/>
</dbReference>
<accession>A0A9N9BI49</accession>
<keyword evidence="2" id="KW-1185">Reference proteome</keyword>
<dbReference type="AlphaFoldDB" id="A0A9N9BI49"/>
<sequence length="136" mass="15985">QLPHCDTNLIDIYESEEALNNQALISEGSQSATISDNSSEMLESEFYSDIEQIQENYSDINMGKFQNIDDLYDYYIDEPQNIDEPYDQDMKVLQNNNDLYDQDIDNDSAQKIYDDLLSLYYSETRESSKNTFFRTY</sequence>
<protein>
    <submittedName>
        <fullName evidence="1">19785_t:CDS:1</fullName>
    </submittedName>
</protein>
<proteinExistence type="predicted"/>
<gene>
    <name evidence="1" type="ORF">DERYTH_LOCUS5943</name>
</gene>
<name>A0A9N9BI49_9GLOM</name>
<evidence type="ECO:0000313" key="2">
    <source>
        <dbReference type="Proteomes" id="UP000789405"/>
    </source>
</evidence>
<comment type="caution">
    <text evidence="1">The sequence shown here is derived from an EMBL/GenBank/DDBJ whole genome shotgun (WGS) entry which is preliminary data.</text>
</comment>
<dbReference type="Proteomes" id="UP000789405">
    <property type="component" value="Unassembled WGS sequence"/>
</dbReference>